<dbReference type="Gene3D" id="2.40.50.100">
    <property type="match status" value="1"/>
</dbReference>
<dbReference type="InterPro" id="IPR058624">
    <property type="entry name" value="MdtA-like_HH"/>
</dbReference>
<dbReference type="GO" id="GO:1990281">
    <property type="term" value="C:efflux pump complex"/>
    <property type="evidence" value="ECO:0007669"/>
    <property type="project" value="TreeGrafter"/>
</dbReference>
<keyword evidence="5 9" id="KW-0997">Cell inner membrane</keyword>
<reference evidence="20" key="1">
    <citation type="submission" date="2015-03" db="EMBL/GenBank/DDBJ databases">
        <authorList>
            <consortium name="Pathogen Informatics"/>
        </authorList>
    </citation>
    <scope>NUCLEOTIDE SEQUENCE [LARGE SCALE GENOMIC DNA]</scope>
    <source>
        <strain evidence="20">A125KOH2</strain>
    </source>
</reference>
<dbReference type="FunFam" id="1.10.287.470:FF:000005">
    <property type="entry name" value="Multidrug resistance protein MdtA"/>
    <property type="match status" value="1"/>
</dbReference>
<comment type="similarity">
    <text evidence="2 9">Belongs to the membrane fusion protein (MFP) (TC 8.A.1) family.</text>
</comment>
<feature type="domain" description="Multidrug resistance protein MdtA-like C-terminal permuted SH3" evidence="16">
    <location>
        <begin position="334"/>
        <end position="395"/>
    </location>
</feature>
<dbReference type="PANTHER" id="PTHR30469">
    <property type="entry name" value="MULTIDRUG RESISTANCE PROTEIN MDTA"/>
    <property type="match status" value="1"/>
</dbReference>
<dbReference type="InterPro" id="IPR022824">
    <property type="entry name" value="Multidrug-R_MdtA"/>
</dbReference>
<dbReference type="FunFam" id="2.40.30.170:FF:000006">
    <property type="entry name" value="Multidrug resistance protein MdtA"/>
    <property type="match status" value="1"/>
</dbReference>
<dbReference type="EMBL" id="CQAZ01000001">
    <property type="protein sequence ID" value="CNH02365.1"/>
    <property type="molecule type" value="Genomic_DNA"/>
</dbReference>
<dbReference type="InterPro" id="IPR058625">
    <property type="entry name" value="MdtA-like_BSH"/>
</dbReference>
<keyword evidence="3 9" id="KW-0813">Transport</keyword>
<dbReference type="InterPro" id="IPR058627">
    <property type="entry name" value="MdtA-like_C"/>
</dbReference>
<keyword evidence="12" id="KW-0812">Transmembrane</keyword>
<dbReference type="Gene3D" id="2.40.30.170">
    <property type="match status" value="1"/>
</dbReference>
<evidence type="ECO:0000259" key="13">
    <source>
        <dbReference type="Pfam" id="PF25876"/>
    </source>
</evidence>
<dbReference type="AlphaFoldDB" id="A0A0T9NEA2"/>
<evidence type="ECO:0000256" key="12">
    <source>
        <dbReference type="SAM" id="Phobius"/>
    </source>
</evidence>
<evidence type="ECO:0000256" key="7">
    <source>
        <dbReference type="ARBA" id="ARBA00023136"/>
    </source>
</evidence>
<sequence>MKAQSKRTSRVPVLLGAVVAIIVAVFAWRYFSATPGNISATPGNTAPGAQQHAGGNSAARAGGRRSMPMSPVQAATATEQTVPRYLTGLGTVIAANTVTVTSQVNGQLMAIHFIEGQQVNAGDLLVEIDPRPYQVLLTQAQGQLAKDQATLDNARRDLARYQKLAKTGLISQQDLDTQASLVRQSEGSVKADQGAIDSAELQLTYSRITAPISGTVGLKQVDVGNYITSGITTPIVVITQTHPVDVVFTLPESDIPTIMQAQKNAAKNNTTVPVEAWDRTNKQMLAQGYLLSIDNQIDTTTGTIKLKARFANEDDVLFPNQFVNARIKVDLLQNAVVVPTAAVQMGNEGSFVWTLNDDNKVSKHQVTTGIQDSKQVVISTGLNAGQRVVTDGIDRLTEGLQVEVVTPRAANANPSGATDKPATEEKTTHKGKRPATNTAAGNTPAAEKS</sequence>
<comment type="subunit">
    <text evidence="8 9">Part of a tripartite efflux system composed of MdtA, MdtB and MdtC.</text>
</comment>
<dbReference type="GO" id="GO:0015562">
    <property type="term" value="F:efflux transmembrane transporter activity"/>
    <property type="evidence" value="ECO:0007669"/>
    <property type="project" value="TreeGrafter"/>
</dbReference>
<dbReference type="Pfam" id="PF25944">
    <property type="entry name" value="Beta-barrel_RND"/>
    <property type="match status" value="1"/>
</dbReference>
<evidence type="ECO:0000256" key="4">
    <source>
        <dbReference type="ARBA" id="ARBA00022475"/>
    </source>
</evidence>
<feature type="domain" description="Multidrug resistance protein MdtA-like barrel-sandwich hybrid" evidence="14">
    <location>
        <begin position="96"/>
        <end position="239"/>
    </location>
</feature>
<feature type="compositionally biased region" description="Low complexity" evidence="11">
    <location>
        <begin position="53"/>
        <end position="66"/>
    </location>
</feature>
<dbReference type="Pfam" id="PF25876">
    <property type="entry name" value="HH_MFP_RND"/>
    <property type="match status" value="1"/>
</dbReference>
<evidence type="ECO:0000313" key="18">
    <source>
        <dbReference type="EMBL" id="CRY63978.1"/>
    </source>
</evidence>
<evidence type="ECO:0000313" key="20">
    <source>
        <dbReference type="Proteomes" id="UP000045840"/>
    </source>
</evidence>
<dbReference type="NCBIfam" id="NF008589">
    <property type="entry name" value="PRK11556.1"/>
    <property type="match status" value="1"/>
</dbReference>
<keyword evidence="19" id="KW-1185">Reference proteome</keyword>
<keyword evidence="10" id="KW-0175">Coiled coil</keyword>
<evidence type="ECO:0000256" key="11">
    <source>
        <dbReference type="SAM" id="MobiDB-lite"/>
    </source>
</evidence>
<reference evidence="18 19" key="3">
    <citation type="submission" date="2015-03" db="EMBL/GenBank/DDBJ databases">
        <authorList>
            <consortium name="Pathogen Informatics"/>
            <person name="Murphy D."/>
        </authorList>
    </citation>
    <scope>NUCLEOTIDE SEQUENCE [LARGE SCALE GENOMIC DNA]</scope>
    <source>
        <strain evidence="19">type strain: CIP110230</strain>
        <strain evidence="18">Type strain: CIP110230</strain>
    </source>
</reference>
<dbReference type="SUPFAM" id="SSF111369">
    <property type="entry name" value="HlyD-like secretion proteins"/>
    <property type="match status" value="1"/>
</dbReference>
<evidence type="ECO:0000256" key="2">
    <source>
        <dbReference type="ARBA" id="ARBA00009477"/>
    </source>
</evidence>
<keyword evidence="12" id="KW-1133">Transmembrane helix</keyword>
<evidence type="ECO:0000259" key="14">
    <source>
        <dbReference type="Pfam" id="PF25917"/>
    </source>
</evidence>
<keyword evidence="6" id="KW-0732">Signal</keyword>
<evidence type="ECO:0000313" key="19">
    <source>
        <dbReference type="Proteomes" id="UP000044625"/>
    </source>
</evidence>
<name>A0A0T9NEA2_9GAMM</name>
<feature type="coiled-coil region" evidence="10">
    <location>
        <begin position="137"/>
        <end position="164"/>
    </location>
</feature>
<feature type="domain" description="Multidrug resistance protein MdtA-like beta-barrel" evidence="15">
    <location>
        <begin position="243"/>
        <end position="330"/>
    </location>
</feature>
<dbReference type="Gene3D" id="1.10.287.470">
    <property type="entry name" value="Helix hairpin bin"/>
    <property type="match status" value="1"/>
</dbReference>
<dbReference type="STRING" id="1288385.ERS137968_00508"/>
<evidence type="ECO:0000256" key="8">
    <source>
        <dbReference type="ARBA" id="ARBA00063762"/>
    </source>
</evidence>
<keyword evidence="7 9" id="KW-0472">Membrane</keyword>
<dbReference type="InterPro" id="IPR058626">
    <property type="entry name" value="MdtA-like_b-barrel"/>
</dbReference>
<reference evidence="17" key="2">
    <citation type="submission" date="2015-03" db="EMBL/GenBank/DDBJ databases">
        <authorList>
            <person name="Murphy D."/>
        </authorList>
    </citation>
    <scope>NUCLEOTIDE SEQUENCE [LARGE SCALE GENOMIC DNA]</scope>
    <source>
        <strain evidence="17">A125KOH2</strain>
    </source>
</reference>
<dbReference type="HAMAP" id="MF_01422">
    <property type="entry name" value="MdtA"/>
    <property type="match status" value="1"/>
</dbReference>
<dbReference type="Pfam" id="PF25967">
    <property type="entry name" value="RND-MFP_C"/>
    <property type="match status" value="1"/>
</dbReference>
<feature type="region of interest" description="Disordered" evidence="11">
    <location>
        <begin position="407"/>
        <end position="449"/>
    </location>
</feature>
<dbReference type="Pfam" id="PF25917">
    <property type="entry name" value="BSH_RND"/>
    <property type="match status" value="1"/>
</dbReference>
<dbReference type="PANTHER" id="PTHR30469:SF12">
    <property type="entry name" value="MULTIDRUG RESISTANCE PROTEIN MDTA"/>
    <property type="match status" value="1"/>
</dbReference>
<evidence type="ECO:0000259" key="16">
    <source>
        <dbReference type="Pfam" id="PF25967"/>
    </source>
</evidence>
<evidence type="ECO:0000256" key="10">
    <source>
        <dbReference type="SAM" id="Coils"/>
    </source>
</evidence>
<feature type="compositionally biased region" description="Low complexity" evidence="11">
    <location>
        <begin position="434"/>
        <end position="449"/>
    </location>
</feature>
<dbReference type="NCBIfam" id="TIGR01730">
    <property type="entry name" value="RND_mfp"/>
    <property type="match status" value="1"/>
</dbReference>
<evidence type="ECO:0000256" key="5">
    <source>
        <dbReference type="ARBA" id="ARBA00022519"/>
    </source>
</evidence>
<feature type="transmembrane region" description="Helical" evidence="12">
    <location>
        <begin position="12"/>
        <end position="31"/>
    </location>
</feature>
<evidence type="ECO:0000256" key="6">
    <source>
        <dbReference type="ARBA" id="ARBA00022729"/>
    </source>
</evidence>
<evidence type="ECO:0000256" key="3">
    <source>
        <dbReference type="ARBA" id="ARBA00022448"/>
    </source>
</evidence>
<evidence type="ECO:0000259" key="15">
    <source>
        <dbReference type="Pfam" id="PF25944"/>
    </source>
</evidence>
<evidence type="ECO:0000256" key="9">
    <source>
        <dbReference type="HAMAP-Rule" id="MF_01422"/>
    </source>
</evidence>
<dbReference type="FunFam" id="2.40.420.20:FF:000001">
    <property type="entry name" value="Efflux RND transporter periplasmic adaptor subunit"/>
    <property type="match status" value="1"/>
</dbReference>
<evidence type="ECO:0000256" key="1">
    <source>
        <dbReference type="ARBA" id="ARBA00004417"/>
    </source>
</evidence>
<gene>
    <name evidence="17" type="primary">mdtE</name>
    <name evidence="9" type="synonym">mdtA</name>
    <name evidence="17" type="ORF">ERS008529_00106</name>
    <name evidence="18" type="ORF">ERS137968_00508</name>
</gene>
<dbReference type="GO" id="GO:0005886">
    <property type="term" value="C:plasma membrane"/>
    <property type="evidence" value="ECO:0007669"/>
    <property type="project" value="UniProtKB-SubCell"/>
</dbReference>
<feature type="domain" description="Multidrug resistance protein MdtA-like alpha-helical hairpin" evidence="13">
    <location>
        <begin position="137"/>
        <end position="206"/>
    </location>
</feature>
<protein>
    <recommendedName>
        <fullName evidence="9">Multidrug resistance protein MdtA</fullName>
    </recommendedName>
    <alternativeName>
        <fullName evidence="9">Multidrug transporter MdtA</fullName>
    </alternativeName>
</protein>
<evidence type="ECO:0000313" key="17">
    <source>
        <dbReference type="EMBL" id="CNH02365.1"/>
    </source>
</evidence>
<dbReference type="OrthoDB" id="9783047at2"/>
<comment type="subcellular location">
    <subcellularLocation>
        <location evidence="1 9">Cell inner membrane</location>
        <topology evidence="1 9">Peripheral membrane protein</topology>
    </subcellularLocation>
</comment>
<dbReference type="InterPro" id="IPR006143">
    <property type="entry name" value="RND_pump_MFP"/>
</dbReference>
<dbReference type="EMBL" id="CWJL01000002">
    <property type="protein sequence ID" value="CRY63978.1"/>
    <property type="molecule type" value="Genomic_DNA"/>
</dbReference>
<proteinExistence type="inferred from homology"/>
<accession>A0A0T9NEA2</accession>
<dbReference type="Proteomes" id="UP000045840">
    <property type="component" value="Unassembled WGS sequence"/>
</dbReference>
<feature type="region of interest" description="Disordered" evidence="11">
    <location>
        <begin position="42"/>
        <end position="69"/>
    </location>
</feature>
<dbReference type="Gene3D" id="2.40.420.20">
    <property type="match status" value="1"/>
</dbReference>
<dbReference type="Proteomes" id="UP000044625">
    <property type="component" value="Unassembled WGS sequence"/>
</dbReference>
<organism evidence="17 20">
    <name type="scientific">Yersinia pekkanenii</name>
    <dbReference type="NCBI Taxonomy" id="1288385"/>
    <lineage>
        <taxon>Bacteria</taxon>
        <taxon>Pseudomonadati</taxon>
        <taxon>Pseudomonadota</taxon>
        <taxon>Gammaproteobacteria</taxon>
        <taxon>Enterobacterales</taxon>
        <taxon>Yersiniaceae</taxon>
        <taxon>Yersinia</taxon>
    </lineage>
</organism>
<keyword evidence="4 9" id="KW-1003">Cell membrane</keyword>
<dbReference type="RefSeq" id="WP_049608213.1">
    <property type="nucleotide sequence ID" value="NZ_CAWMMU010000002.1"/>
</dbReference>